<keyword evidence="5" id="KW-0482">Metalloprotease</keyword>
<protein>
    <submittedName>
        <fullName evidence="8">DNA repair protein RadC</fullName>
    </submittedName>
</protein>
<comment type="similarity">
    <text evidence="6">Belongs to the UPF0758 family.</text>
</comment>
<dbReference type="GO" id="GO:0006508">
    <property type="term" value="P:proteolysis"/>
    <property type="evidence" value="ECO:0007669"/>
    <property type="project" value="UniProtKB-KW"/>
</dbReference>
<keyword evidence="9" id="KW-1185">Reference proteome</keyword>
<dbReference type="GO" id="GO:0008237">
    <property type="term" value="F:metallopeptidase activity"/>
    <property type="evidence" value="ECO:0007669"/>
    <property type="project" value="UniProtKB-KW"/>
</dbReference>
<evidence type="ECO:0000256" key="3">
    <source>
        <dbReference type="ARBA" id="ARBA00022801"/>
    </source>
</evidence>
<proteinExistence type="inferred from homology"/>
<keyword evidence="3" id="KW-0378">Hydrolase</keyword>
<dbReference type="InterPro" id="IPR020891">
    <property type="entry name" value="UPF0758_CS"/>
</dbReference>
<evidence type="ECO:0000256" key="2">
    <source>
        <dbReference type="ARBA" id="ARBA00022723"/>
    </source>
</evidence>
<dbReference type="CDD" id="cd08071">
    <property type="entry name" value="MPN_DUF2466"/>
    <property type="match status" value="1"/>
</dbReference>
<dbReference type="Gene3D" id="3.40.140.10">
    <property type="entry name" value="Cytidine Deaminase, domain 2"/>
    <property type="match status" value="1"/>
</dbReference>
<evidence type="ECO:0000313" key="9">
    <source>
        <dbReference type="Proteomes" id="UP000048908"/>
    </source>
</evidence>
<evidence type="ECO:0000256" key="4">
    <source>
        <dbReference type="ARBA" id="ARBA00022833"/>
    </source>
</evidence>
<dbReference type="InterPro" id="IPR001405">
    <property type="entry name" value="UPF0758"/>
</dbReference>
<dbReference type="STRING" id="282197.SAMN04488517_102498"/>
<dbReference type="NCBIfam" id="NF000642">
    <property type="entry name" value="PRK00024.1"/>
    <property type="match status" value="1"/>
</dbReference>
<dbReference type="Proteomes" id="UP000048908">
    <property type="component" value="Unassembled WGS sequence"/>
</dbReference>
<sequence>MKTPSLDLARLRDRVLERLPGKSAPPEIPVYAAPEPTAARGFAEAAQGGLADLEARIPPMGTPTEPAFAPRWQKTDRLSPEASAGGGLVRGADGNARPHYWGHRERLRARFLTGGHKPMPEYELLELLLFNAIPRIDVKPLAKRLLAAFGDLNGVVAASERNILRIDGATDKVWLQLRIAEAFAHRMGQAKVLNREVLSSWSDVVSYCRTTMAHRDTEQFRILFLDRKNVVIADEEQATGTVDHVPVYPREVARRALELNASALILIHNHPSGDPTPSGADLDMTRRIVASCGALDIVIHDHMIIGKDQEVSFRALGLIDDPVAG</sequence>
<dbReference type="InterPro" id="IPR037518">
    <property type="entry name" value="MPN"/>
</dbReference>
<dbReference type="GO" id="GO:0046872">
    <property type="term" value="F:metal ion binding"/>
    <property type="evidence" value="ECO:0007669"/>
    <property type="project" value="UniProtKB-KW"/>
</dbReference>
<evidence type="ECO:0000256" key="6">
    <source>
        <dbReference type="RuleBase" id="RU003797"/>
    </source>
</evidence>
<dbReference type="SUPFAM" id="SSF102712">
    <property type="entry name" value="JAB1/MPN domain"/>
    <property type="match status" value="1"/>
</dbReference>
<dbReference type="Pfam" id="PF04002">
    <property type="entry name" value="RadC"/>
    <property type="match status" value="1"/>
</dbReference>
<keyword evidence="1" id="KW-0645">Protease</keyword>
<evidence type="ECO:0000256" key="1">
    <source>
        <dbReference type="ARBA" id="ARBA00022670"/>
    </source>
</evidence>
<dbReference type="InterPro" id="IPR025657">
    <property type="entry name" value="RadC_JAB"/>
</dbReference>
<dbReference type="PANTHER" id="PTHR30471:SF3">
    <property type="entry name" value="UPF0758 PROTEIN YEES-RELATED"/>
    <property type="match status" value="1"/>
</dbReference>
<dbReference type="EMBL" id="CXPG01000020">
    <property type="protein sequence ID" value="CTQ33668.1"/>
    <property type="molecule type" value="Genomic_DNA"/>
</dbReference>
<evidence type="ECO:0000313" key="8">
    <source>
        <dbReference type="EMBL" id="CTQ33668.1"/>
    </source>
</evidence>
<keyword evidence="4" id="KW-0862">Zinc</keyword>
<gene>
    <name evidence="8" type="ORF">JAN5088_02452</name>
</gene>
<evidence type="ECO:0000259" key="7">
    <source>
        <dbReference type="PROSITE" id="PS50249"/>
    </source>
</evidence>
<keyword evidence="2" id="KW-0479">Metal-binding</keyword>
<feature type="domain" description="MPN" evidence="7">
    <location>
        <begin position="197"/>
        <end position="319"/>
    </location>
</feature>
<dbReference type="NCBIfam" id="TIGR00608">
    <property type="entry name" value="radc"/>
    <property type="match status" value="1"/>
</dbReference>
<dbReference type="AlphaFoldDB" id="A0A0M6XS98"/>
<dbReference type="PROSITE" id="PS01302">
    <property type="entry name" value="UPF0758"/>
    <property type="match status" value="1"/>
</dbReference>
<organism evidence="8 9">
    <name type="scientific">Jannaschia rubra</name>
    <dbReference type="NCBI Taxonomy" id="282197"/>
    <lineage>
        <taxon>Bacteria</taxon>
        <taxon>Pseudomonadati</taxon>
        <taxon>Pseudomonadota</taxon>
        <taxon>Alphaproteobacteria</taxon>
        <taxon>Rhodobacterales</taxon>
        <taxon>Roseobacteraceae</taxon>
        <taxon>Jannaschia</taxon>
    </lineage>
</organism>
<dbReference type="SUPFAM" id="SSF47781">
    <property type="entry name" value="RuvA domain 2-like"/>
    <property type="match status" value="1"/>
</dbReference>
<accession>A0A0M6XS98</accession>
<dbReference type="PROSITE" id="PS50249">
    <property type="entry name" value="MPN"/>
    <property type="match status" value="1"/>
</dbReference>
<evidence type="ECO:0000256" key="5">
    <source>
        <dbReference type="ARBA" id="ARBA00023049"/>
    </source>
</evidence>
<dbReference type="PANTHER" id="PTHR30471">
    <property type="entry name" value="DNA REPAIR PROTEIN RADC"/>
    <property type="match status" value="1"/>
</dbReference>
<dbReference type="InterPro" id="IPR010994">
    <property type="entry name" value="RuvA_2-like"/>
</dbReference>
<reference evidence="8 9" key="1">
    <citation type="submission" date="2015-07" db="EMBL/GenBank/DDBJ databases">
        <authorList>
            <person name="Noorani M."/>
        </authorList>
    </citation>
    <scope>NUCLEOTIDE SEQUENCE [LARGE SCALE GENOMIC DNA]</scope>
    <source>
        <strain evidence="8 9">CECT 5088</strain>
    </source>
</reference>
<name>A0A0M6XS98_9RHOB</name>